<dbReference type="AlphaFoldDB" id="A0A9D6Z387"/>
<dbReference type="Proteomes" id="UP000807825">
    <property type="component" value="Unassembled WGS sequence"/>
</dbReference>
<keyword evidence="2 5" id="KW-0436">Ligase</keyword>
<reference evidence="5" key="1">
    <citation type="submission" date="2020-07" db="EMBL/GenBank/DDBJ databases">
        <title>Huge and variable diversity of episymbiotic CPR bacteria and DPANN archaea in groundwater ecosystems.</title>
        <authorList>
            <person name="He C.Y."/>
            <person name="Keren R."/>
            <person name="Whittaker M."/>
            <person name="Farag I.F."/>
            <person name="Doudna J."/>
            <person name="Cate J.H.D."/>
            <person name="Banfield J.F."/>
        </authorList>
    </citation>
    <scope>NUCLEOTIDE SEQUENCE</scope>
    <source>
        <strain evidence="5">NC_groundwater_1664_Pr3_B-0.1um_52_9</strain>
    </source>
</reference>
<dbReference type="InterPro" id="IPR045851">
    <property type="entry name" value="AMP-bd_C_sf"/>
</dbReference>
<evidence type="ECO:0000313" key="5">
    <source>
        <dbReference type="EMBL" id="MBI5249357.1"/>
    </source>
</evidence>
<dbReference type="GO" id="GO:0006631">
    <property type="term" value="P:fatty acid metabolic process"/>
    <property type="evidence" value="ECO:0007669"/>
    <property type="project" value="TreeGrafter"/>
</dbReference>
<dbReference type="Pfam" id="PF00501">
    <property type="entry name" value="AMP-binding"/>
    <property type="match status" value="1"/>
</dbReference>
<evidence type="ECO:0000259" key="3">
    <source>
        <dbReference type="Pfam" id="PF00501"/>
    </source>
</evidence>
<evidence type="ECO:0000256" key="1">
    <source>
        <dbReference type="ARBA" id="ARBA00006432"/>
    </source>
</evidence>
<evidence type="ECO:0000313" key="6">
    <source>
        <dbReference type="Proteomes" id="UP000807825"/>
    </source>
</evidence>
<dbReference type="InterPro" id="IPR020845">
    <property type="entry name" value="AMP-binding_CS"/>
</dbReference>
<feature type="domain" description="AMP-dependent synthetase/ligase" evidence="3">
    <location>
        <begin position="12"/>
        <end position="375"/>
    </location>
</feature>
<accession>A0A9D6Z387</accession>
<proteinExistence type="inferred from homology"/>
<evidence type="ECO:0000259" key="4">
    <source>
        <dbReference type="Pfam" id="PF13193"/>
    </source>
</evidence>
<dbReference type="Gene3D" id="3.30.300.30">
    <property type="match status" value="1"/>
</dbReference>
<gene>
    <name evidence="5" type="ORF">HY912_07675</name>
</gene>
<dbReference type="Pfam" id="PF13193">
    <property type="entry name" value="AMP-binding_C"/>
    <property type="match status" value="1"/>
</dbReference>
<dbReference type="PANTHER" id="PTHR43201:SF5">
    <property type="entry name" value="MEDIUM-CHAIN ACYL-COA LIGASE ACSF2, MITOCHONDRIAL"/>
    <property type="match status" value="1"/>
</dbReference>
<sequence>MRNNVGNLLSKRAFLHPDKEAFVDVHQNKRLTYFQFNENANRTANALVNVGVKEGDRVSILLMNSAEYIELFFAIAKIGAVCVPLNIRLVADELTYIIKDSGAQTLVYGNEFQKVVAEIRAKGANATAVVNWIHAGGGSESDKFAHNFEELKSKAVCTELDRAGFEDDPLFIMYTSGTTGLPKGAVQTHNSVLWAALTMAATWEMRQSDRFLVALPLFHVGALMPAVMSVYCGTATVTTKAFDPSLYWKIIESERITNSLMVPTVMSLMLQVPEKDTSDFSSFRWTALAGAPIPVSLLEACTALGLHVEQLFGLTEACGPGCQLMGSDVARKVGSAGKPFLFTDVRVVDFDDKEVPPGTPGELIIQGKNIMREYWNLPDESANTLRGGWLHTGDVATMDEEGFVYIVDRLKDMIISGGENIYPAEIEKIIAGLPGVSQVAVLGQPDPKWGETPMAIIVPQPGSNLNEQQVLEYCQGKMARYKLPKKVMFTDSLPLTPTGKVQKRILRQQLSNQ</sequence>
<protein>
    <submittedName>
        <fullName evidence="5">Long-chain fatty acid--CoA ligase</fullName>
    </submittedName>
</protein>
<dbReference type="InterPro" id="IPR000873">
    <property type="entry name" value="AMP-dep_synth/lig_dom"/>
</dbReference>
<dbReference type="SUPFAM" id="SSF56801">
    <property type="entry name" value="Acetyl-CoA synthetase-like"/>
    <property type="match status" value="1"/>
</dbReference>
<feature type="domain" description="AMP-binding enzyme C-terminal" evidence="4">
    <location>
        <begin position="425"/>
        <end position="500"/>
    </location>
</feature>
<dbReference type="GO" id="GO:0031956">
    <property type="term" value="F:medium-chain fatty acid-CoA ligase activity"/>
    <property type="evidence" value="ECO:0007669"/>
    <property type="project" value="TreeGrafter"/>
</dbReference>
<dbReference type="InterPro" id="IPR025110">
    <property type="entry name" value="AMP-bd_C"/>
</dbReference>
<dbReference type="PANTHER" id="PTHR43201">
    <property type="entry name" value="ACYL-COA SYNTHETASE"/>
    <property type="match status" value="1"/>
</dbReference>
<dbReference type="InterPro" id="IPR042099">
    <property type="entry name" value="ANL_N_sf"/>
</dbReference>
<comment type="similarity">
    <text evidence="1">Belongs to the ATP-dependent AMP-binding enzyme family.</text>
</comment>
<name>A0A9D6Z387_9BACT</name>
<dbReference type="PROSITE" id="PS00455">
    <property type="entry name" value="AMP_BINDING"/>
    <property type="match status" value="1"/>
</dbReference>
<dbReference type="NCBIfam" id="NF004837">
    <property type="entry name" value="PRK06187.1"/>
    <property type="match status" value="1"/>
</dbReference>
<organism evidence="5 6">
    <name type="scientific">Desulfomonile tiedjei</name>
    <dbReference type="NCBI Taxonomy" id="2358"/>
    <lineage>
        <taxon>Bacteria</taxon>
        <taxon>Pseudomonadati</taxon>
        <taxon>Thermodesulfobacteriota</taxon>
        <taxon>Desulfomonilia</taxon>
        <taxon>Desulfomonilales</taxon>
        <taxon>Desulfomonilaceae</taxon>
        <taxon>Desulfomonile</taxon>
    </lineage>
</organism>
<dbReference type="CDD" id="cd17631">
    <property type="entry name" value="FACL_FadD13-like"/>
    <property type="match status" value="1"/>
</dbReference>
<dbReference type="FunFam" id="3.30.300.30:FF:000008">
    <property type="entry name" value="2,3-dihydroxybenzoate-AMP ligase"/>
    <property type="match status" value="1"/>
</dbReference>
<dbReference type="Gene3D" id="3.40.50.12780">
    <property type="entry name" value="N-terminal domain of ligase-like"/>
    <property type="match status" value="1"/>
</dbReference>
<dbReference type="EMBL" id="JACRDE010000210">
    <property type="protein sequence ID" value="MBI5249357.1"/>
    <property type="molecule type" value="Genomic_DNA"/>
</dbReference>
<evidence type="ECO:0000256" key="2">
    <source>
        <dbReference type="ARBA" id="ARBA00022598"/>
    </source>
</evidence>
<comment type="caution">
    <text evidence="5">The sequence shown here is derived from an EMBL/GenBank/DDBJ whole genome shotgun (WGS) entry which is preliminary data.</text>
</comment>